<evidence type="ECO:0008006" key="4">
    <source>
        <dbReference type="Google" id="ProtNLM"/>
    </source>
</evidence>
<organism evidence="2 3">
    <name type="scientific">Massilia arenae</name>
    <dbReference type="NCBI Taxonomy" id="2603288"/>
    <lineage>
        <taxon>Bacteria</taxon>
        <taxon>Pseudomonadati</taxon>
        <taxon>Pseudomonadota</taxon>
        <taxon>Betaproteobacteria</taxon>
        <taxon>Burkholderiales</taxon>
        <taxon>Oxalobacteraceae</taxon>
        <taxon>Telluria group</taxon>
        <taxon>Massilia</taxon>
    </lineage>
</organism>
<evidence type="ECO:0000256" key="1">
    <source>
        <dbReference type="SAM" id="Coils"/>
    </source>
</evidence>
<dbReference type="EMBL" id="VPFD01000014">
    <property type="protein sequence ID" value="TXF99210.1"/>
    <property type="molecule type" value="Genomic_DNA"/>
</dbReference>
<dbReference type="CDD" id="cd17242">
    <property type="entry name" value="MobM_relaxase"/>
    <property type="match status" value="1"/>
</dbReference>
<keyword evidence="1" id="KW-0175">Coiled coil</keyword>
<feature type="coiled-coil region" evidence="1">
    <location>
        <begin position="250"/>
        <end position="382"/>
    </location>
</feature>
<dbReference type="AlphaFoldDB" id="A0A5C7FW90"/>
<dbReference type="Gene3D" id="3.30.930.30">
    <property type="match status" value="1"/>
</dbReference>
<proteinExistence type="predicted"/>
<reference evidence="2 3" key="1">
    <citation type="submission" date="2019-08" db="EMBL/GenBank/DDBJ databases">
        <title>Massilia golmudensis sp. nov., isolated from sand in the Qinghai-Tibetan Plateau.</title>
        <authorList>
            <person name="Zhang B."/>
        </authorList>
    </citation>
    <scope>NUCLEOTIDE SEQUENCE [LARGE SCALE GENOMIC DNA]</scope>
    <source>
        <strain evidence="2 3">GEM5</strain>
    </source>
</reference>
<sequence length="463" mass="52494">MKNVPEEKQRAQYINKIWAARIQLDKKEKVIVRGREITPVAWSASDLLMEALRKDGYIPHVKAPRQPGILYACSDEIRNDPLKVADLAEEWADSRKAVTGRAHQRNSPVLAGVVISLPKEMIDDWKKFRDASLKWLKEKYGERLKLVIEHLDEENPHFHAYLVPLHGLDKDGKPFSESFGEVHEGYAESRSTRRGVIKKTGSSAGAKTGKAFVDAMKEYQDKFQHDVARHFNLARLGPQMKKLTHAEAVRQRDIRKAEEQRIEAEKLKEKAFEEVRAAMEARRLANAEIARKAAEAEEEAQAISAQVIEDAKERAKAEGQRIVEEAKRTAKESEKTIKALMKGDETIALEVYRDNIKLKKDLDVTEKALAAAKIEVEKWKSKFYSAYSWLKAAVSKLESFKFFGFSHIFRNDDDSDKGIGGSGGASDNAMTPWGTEDAAAKKKLFVLPKPVPKNKRREEVDEF</sequence>
<evidence type="ECO:0000313" key="3">
    <source>
        <dbReference type="Proteomes" id="UP000321413"/>
    </source>
</evidence>
<dbReference type="RefSeq" id="WP_147935287.1">
    <property type="nucleotide sequence ID" value="NZ_VPFD01000014.1"/>
</dbReference>
<keyword evidence="3" id="KW-1185">Reference proteome</keyword>
<accession>A0A5C7FW90</accession>
<comment type="caution">
    <text evidence="2">The sequence shown here is derived from an EMBL/GenBank/DDBJ whole genome shotgun (WGS) entry which is preliminary data.</text>
</comment>
<dbReference type="Proteomes" id="UP000321413">
    <property type="component" value="Unassembled WGS sequence"/>
</dbReference>
<evidence type="ECO:0000313" key="2">
    <source>
        <dbReference type="EMBL" id="TXF99210.1"/>
    </source>
</evidence>
<protein>
    <recommendedName>
        <fullName evidence="4">Recombinase</fullName>
    </recommendedName>
</protein>
<name>A0A5C7FW90_9BURK</name>
<gene>
    <name evidence="2" type="ORF">FVD38_13540</name>
</gene>